<dbReference type="CDD" id="cd05466">
    <property type="entry name" value="PBP2_LTTR_substrate"/>
    <property type="match status" value="1"/>
</dbReference>
<evidence type="ECO:0000256" key="1">
    <source>
        <dbReference type="ARBA" id="ARBA00009437"/>
    </source>
</evidence>
<evidence type="ECO:0000256" key="2">
    <source>
        <dbReference type="ARBA" id="ARBA00023015"/>
    </source>
</evidence>
<dbReference type="InterPro" id="IPR000847">
    <property type="entry name" value="LysR_HTH_N"/>
</dbReference>
<evidence type="ECO:0000313" key="7">
    <source>
        <dbReference type="Proteomes" id="UP001589862"/>
    </source>
</evidence>
<dbReference type="PRINTS" id="PR00039">
    <property type="entry name" value="HTHLYSR"/>
</dbReference>
<dbReference type="InterPro" id="IPR036390">
    <property type="entry name" value="WH_DNA-bd_sf"/>
</dbReference>
<accession>A0ABV6PCP7</accession>
<dbReference type="Pfam" id="PF03466">
    <property type="entry name" value="LysR_substrate"/>
    <property type="match status" value="1"/>
</dbReference>
<sequence>MDFRQIEYFRTVVAHGSLSGAAKHLEMTQPPLSSAIAKLEEELGVKLLKRTSKGVTPTQAGLVFLETGGRLLNERERLKQNLNLMGKGMVGELRIGAESMGINELIAQVTGKFTREFPEVRVNLFDIRPDEMLQSLEDGRLDIACVPFDPSTFTSYVKESFEWITTLRIDLKIAVPAMRAREDHPDGRGWGRWIVPQPIQVFPGIPEVVLGAVGEELGFRALYVSSPQTTIPFVAAGLGVALVTEKMAAGVQGVETIEAPEWAKPMRCTLLWRKGIELTPLMKRWLEVSSEVAERTMKLGSNSSYRY</sequence>
<evidence type="ECO:0000313" key="6">
    <source>
        <dbReference type="EMBL" id="MFC0582905.1"/>
    </source>
</evidence>
<dbReference type="Gene3D" id="3.40.190.10">
    <property type="entry name" value="Periplasmic binding protein-like II"/>
    <property type="match status" value="2"/>
</dbReference>
<comment type="caution">
    <text evidence="6">The sequence shown here is derived from an EMBL/GenBank/DDBJ whole genome shotgun (WGS) entry which is preliminary data.</text>
</comment>
<dbReference type="EMBL" id="JBHLUB010000032">
    <property type="protein sequence ID" value="MFC0582905.1"/>
    <property type="molecule type" value="Genomic_DNA"/>
</dbReference>
<keyword evidence="7" id="KW-1185">Reference proteome</keyword>
<proteinExistence type="inferred from homology"/>
<dbReference type="PROSITE" id="PS50931">
    <property type="entry name" value="HTH_LYSR"/>
    <property type="match status" value="1"/>
</dbReference>
<dbReference type="SUPFAM" id="SSF53850">
    <property type="entry name" value="Periplasmic binding protein-like II"/>
    <property type="match status" value="1"/>
</dbReference>
<dbReference type="Pfam" id="PF00126">
    <property type="entry name" value="HTH_1"/>
    <property type="match status" value="1"/>
</dbReference>
<keyword evidence="4" id="KW-0804">Transcription</keyword>
<keyword evidence="2" id="KW-0805">Transcription regulation</keyword>
<dbReference type="PANTHER" id="PTHR30346:SF28">
    <property type="entry name" value="HTH-TYPE TRANSCRIPTIONAL REGULATOR CYNR"/>
    <property type="match status" value="1"/>
</dbReference>
<dbReference type="Gene3D" id="1.10.10.10">
    <property type="entry name" value="Winged helix-like DNA-binding domain superfamily/Winged helix DNA-binding domain"/>
    <property type="match status" value="1"/>
</dbReference>
<organism evidence="6 7">
    <name type="scientific">Micrococcoides hystricis</name>
    <dbReference type="NCBI Taxonomy" id="1572761"/>
    <lineage>
        <taxon>Bacteria</taxon>
        <taxon>Bacillati</taxon>
        <taxon>Actinomycetota</taxon>
        <taxon>Actinomycetes</taxon>
        <taxon>Micrococcales</taxon>
        <taxon>Micrococcaceae</taxon>
        <taxon>Micrococcoides</taxon>
    </lineage>
</organism>
<evidence type="ECO:0000259" key="5">
    <source>
        <dbReference type="PROSITE" id="PS50931"/>
    </source>
</evidence>
<keyword evidence="3" id="KW-0238">DNA-binding</keyword>
<dbReference type="InterPro" id="IPR005119">
    <property type="entry name" value="LysR_subst-bd"/>
</dbReference>
<dbReference type="PANTHER" id="PTHR30346">
    <property type="entry name" value="TRANSCRIPTIONAL DUAL REGULATOR HCAR-RELATED"/>
    <property type="match status" value="1"/>
</dbReference>
<gene>
    <name evidence="6" type="ORF">ACFFFR_11050</name>
</gene>
<reference evidence="6 7" key="1">
    <citation type="submission" date="2024-09" db="EMBL/GenBank/DDBJ databases">
        <authorList>
            <person name="Sun Q."/>
            <person name="Mori K."/>
        </authorList>
    </citation>
    <scope>NUCLEOTIDE SEQUENCE [LARGE SCALE GENOMIC DNA]</scope>
    <source>
        <strain evidence="6 7">NCAIM B.02604</strain>
    </source>
</reference>
<name>A0ABV6PCP7_9MICC</name>
<dbReference type="InterPro" id="IPR036388">
    <property type="entry name" value="WH-like_DNA-bd_sf"/>
</dbReference>
<feature type="domain" description="HTH lysR-type" evidence="5">
    <location>
        <begin position="1"/>
        <end position="58"/>
    </location>
</feature>
<dbReference type="Proteomes" id="UP001589862">
    <property type="component" value="Unassembled WGS sequence"/>
</dbReference>
<comment type="similarity">
    <text evidence="1">Belongs to the LysR transcriptional regulatory family.</text>
</comment>
<protein>
    <submittedName>
        <fullName evidence="6">LysR family transcriptional regulator</fullName>
    </submittedName>
</protein>
<evidence type="ECO:0000256" key="4">
    <source>
        <dbReference type="ARBA" id="ARBA00023163"/>
    </source>
</evidence>
<dbReference type="SUPFAM" id="SSF46785">
    <property type="entry name" value="Winged helix' DNA-binding domain"/>
    <property type="match status" value="1"/>
</dbReference>
<dbReference type="RefSeq" id="WP_377460437.1">
    <property type="nucleotide sequence ID" value="NZ_JBHLUB010000032.1"/>
</dbReference>
<evidence type="ECO:0000256" key="3">
    <source>
        <dbReference type="ARBA" id="ARBA00023125"/>
    </source>
</evidence>